<dbReference type="PANTHER" id="PTHR11319">
    <property type="entry name" value="G PROTEIN-COUPLED RECEPTOR-RELATED"/>
    <property type="match status" value="1"/>
</dbReference>
<feature type="domain" description="Bacterial repeat" evidence="8">
    <location>
        <begin position="2218"/>
        <end position="2287"/>
    </location>
</feature>
<reference evidence="9 10" key="1">
    <citation type="submission" date="2019-11" db="EMBL/GenBank/DDBJ databases">
        <title>Whole-genome sequence of the anaerobic purple sulfur bacterium Allochromatium palmeri DSM 15591.</title>
        <authorList>
            <person name="Kyndt J.A."/>
            <person name="Meyer T.E."/>
        </authorList>
    </citation>
    <scope>NUCLEOTIDE SEQUENCE [LARGE SCALE GENOMIC DNA]</scope>
    <source>
        <strain evidence="9 10">DSM 15591</strain>
    </source>
</reference>
<evidence type="ECO:0000313" key="9">
    <source>
        <dbReference type="EMBL" id="MTW21928.1"/>
    </source>
</evidence>
<feature type="domain" description="Bacterial repeat" evidence="8">
    <location>
        <begin position="2072"/>
        <end position="2139"/>
    </location>
</feature>
<proteinExistence type="predicted"/>
<dbReference type="Pfam" id="PF02415">
    <property type="entry name" value="Chlam_PMP"/>
    <property type="match status" value="2"/>
</dbReference>
<feature type="non-terminal residue" evidence="9">
    <location>
        <position position="2397"/>
    </location>
</feature>
<dbReference type="InterPro" id="IPR044060">
    <property type="entry name" value="Bacterial_rp_domain"/>
</dbReference>
<evidence type="ECO:0000256" key="4">
    <source>
        <dbReference type="ARBA" id="ARBA00022525"/>
    </source>
</evidence>
<dbReference type="SMART" id="SM00710">
    <property type="entry name" value="PbH1"/>
    <property type="match status" value="9"/>
</dbReference>
<evidence type="ECO:0000256" key="3">
    <source>
        <dbReference type="ARBA" id="ARBA00004613"/>
    </source>
</evidence>
<keyword evidence="10" id="KW-1185">Reference proteome</keyword>
<organism evidence="9 10">
    <name type="scientific">Allochromatium palmeri</name>
    <dbReference type="NCBI Taxonomy" id="231048"/>
    <lineage>
        <taxon>Bacteria</taxon>
        <taxon>Pseudomonadati</taxon>
        <taxon>Pseudomonadota</taxon>
        <taxon>Gammaproteobacteria</taxon>
        <taxon>Chromatiales</taxon>
        <taxon>Chromatiaceae</taxon>
        <taxon>Allochromatium</taxon>
    </lineage>
</organism>
<keyword evidence="5" id="KW-0732">Signal</keyword>
<name>A0A6N8EFV1_9GAMM</name>
<evidence type="ECO:0000256" key="6">
    <source>
        <dbReference type="ARBA" id="ARBA00023136"/>
    </source>
</evidence>
<dbReference type="RefSeq" id="WP_222930786.1">
    <property type="nucleotide sequence ID" value="NZ_WNKT01000027.1"/>
</dbReference>
<dbReference type="InterPro" id="IPR012334">
    <property type="entry name" value="Pectin_lyas_fold"/>
</dbReference>
<keyword evidence="4" id="KW-0964">Secreted</keyword>
<gene>
    <name evidence="9" type="ORF">GJ668_12600</name>
</gene>
<dbReference type="GO" id="GO:0005576">
    <property type="term" value="C:extracellular region"/>
    <property type="evidence" value="ECO:0007669"/>
    <property type="project" value="UniProtKB-SubCell"/>
</dbReference>
<dbReference type="InterPro" id="IPR006626">
    <property type="entry name" value="PbH1"/>
</dbReference>
<dbReference type="Pfam" id="PF18998">
    <property type="entry name" value="Flg_new_2"/>
    <property type="match status" value="5"/>
</dbReference>
<feature type="domain" description="Bacterial repeat" evidence="8">
    <location>
        <begin position="2145"/>
        <end position="2212"/>
    </location>
</feature>
<dbReference type="InterPro" id="IPR003368">
    <property type="entry name" value="POMP_repeat"/>
</dbReference>
<evidence type="ECO:0000256" key="2">
    <source>
        <dbReference type="ARBA" id="ARBA00004442"/>
    </source>
</evidence>
<evidence type="ECO:0000256" key="7">
    <source>
        <dbReference type="ARBA" id="ARBA00023237"/>
    </source>
</evidence>
<comment type="caution">
    <text evidence="9">The sequence shown here is derived from an EMBL/GenBank/DDBJ whole genome shotgun (WGS) entry which is preliminary data.</text>
</comment>
<evidence type="ECO:0000256" key="1">
    <source>
        <dbReference type="ARBA" id="ARBA00004196"/>
    </source>
</evidence>
<dbReference type="EMBL" id="WNKT01000027">
    <property type="protein sequence ID" value="MTW21928.1"/>
    <property type="molecule type" value="Genomic_DNA"/>
</dbReference>
<dbReference type="InterPro" id="IPR011050">
    <property type="entry name" value="Pectin_lyase_fold/virulence"/>
</dbReference>
<keyword evidence="7" id="KW-0998">Cell outer membrane</keyword>
<evidence type="ECO:0000259" key="8">
    <source>
        <dbReference type="Pfam" id="PF18998"/>
    </source>
</evidence>
<dbReference type="SUPFAM" id="SSF51126">
    <property type="entry name" value="Pectin lyase-like"/>
    <property type="match status" value="3"/>
</dbReference>
<accession>A0A6N8EFV1</accession>
<dbReference type="Proteomes" id="UP000434044">
    <property type="component" value="Unassembled WGS sequence"/>
</dbReference>
<evidence type="ECO:0000313" key="10">
    <source>
        <dbReference type="Proteomes" id="UP000434044"/>
    </source>
</evidence>
<dbReference type="PANTHER" id="PTHR11319:SF35">
    <property type="entry name" value="OUTER MEMBRANE PROTEIN PMPC-RELATED"/>
    <property type="match status" value="1"/>
</dbReference>
<dbReference type="Gene3D" id="2.160.20.10">
    <property type="entry name" value="Single-stranded right-handed beta-helix, Pectin lyase-like"/>
    <property type="match status" value="3"/>
</dbReference>
<dbReference type="GO" id="GO:0009279">
    <property type="term" value="C:cell outer membrane"/>
    <property type="evidence" value="ECO:0007669"/>
    <property type="project" value="UniProtKB-SubCell"/>
</dbReference>
<sequence length="2397" mass="245095">MSTNRRTLGHALFLTLALLMLPVWAWGAVIYVDAGASSGGDGSSWGSAYNSLVTALTSASSGDQVWVKAGVYRPGSAATDSFSIPAGVAVYGGFAGTESSLDERDWKTKVTILSGDIDENDTNGDGNFIAESTSNIVGTNAYHVVWLDGSGTPTIGSSTRLDGFTITAGDANLDVNTNGGGLYCKICSPTLANLTFIGNRAIHGGALFVDGSSGGYPGNVQPTLAQVAFLNNSAAGRGGAVDIMGTEGSESATAPKFTNALFRGNTAIRGGAICTTFAQPVLTNTTLYGNTVSGDGADGAAIDYSGSSLSLINTIVWGNAGGTKAVLSITSSSNPLITYSLIQEGCQSCGVGNLELDPLFTDAINGDLTLKYNSPAVDAGASNAIGLIGVTTDLAGNPRFHDVPAITDSGYGNGTDPIIVDMGAYENQSDQENQVPTVTGLNITGTAEAGFTITGRYTFDDPELDQENIDSDGSSYRWVRSIDNDIDTIGDNIERANGSTQGTDVNYLVGLADRGAYLFYCVTPVARTGATPGDEDCSSGSLVANAQAIWRVKQDATGEESGADWNNAYTNLQDALANALADAVSGDQIWIAAGVYYPDVGLSQVDNDSASTFKIPSGVAVYGGFAGDETALDQRDWAAHVTVLSGDLGQDDTNKTTDGVVTDTGDIVGINACHVVTFDGQATPVIGVPADSADLSGVVVTGGDANASGGCDLPHGGGLLCDADATGGECSPVISNTIFRGNRAEGDGGALYLNAGAGQASPNLINVAFLANSAANGGGIGSSADTVGDASVPALFNVSFSGNEASSNGGAMHNVGGVNPSLTNSILWGNTDGGNGPQIYNTGGATPNIQYSLIQDSGGSTAWDSDLGTDDGHNQDANPQFIDAANGNLRLSLGSPAIDAGTNDAVIGTFDLGHLDRIFNTTVDLGPYEYQGLALLPAASIPADGEALAPPHAGDSLTLQFNLPMQAATSADDWIGRSDGPQIRLVNDDSGDIILIASHDTSQVTYTGNQVVITPKPGLLGEHYHLEVDSGALRSTDGQDWAGISDATTYNFATTGATPASFNYGGTRLSVALDGTSTNGSLAALCSNDDGQALSNAIVDGDACVGIATLAPATRADWRIAQIPLSLDSERQFQLTAQRPLPSGMNPLFALYDNSGNLIAANDDLNSTEDKSELRLHLSAGDYTLWVADSAESSFTGTLELDLNEVGGAQTIWIGGSKGHQVDGEYSDGEGYGGAVLLVTPKTNGKGYLILAQDNSYRYSNENTVPPPTPQQVKDCALNPNCRDYTPVSGESAPYVTGQYSRDLTGGVQNGIPFSMSLGDQYNPYVYTAFFVFEDAAGNLGPVVIEDGLTIGSADVDDSAPSLSYWADNAENGCVLHGTLNEIGSIAWLMVDQGAAEPSVSDIRNCSAFYGDPQVVTKGCGKRYVTSGQDIDATVTTLPPGDYDAYLVGYDLSGNSSGVQTDSCTATGTADTTSKPVLTASEVETTDEAYRSYVYGTMTLESTLPGTAWIALVPGGASAPTAEQLRTAVLQETPWGPTMEETQGQWVSTSPANISFLDGLEYDTDYRVYFTAQTPSGVFADVGYKDFRTPAGNTAPLAENLTITGTPEAGATLTGSYSYRDADGDLEGYSTYNWYRNDTDSYDPDTVAWRAGGNTGGAPGDNTYPVTGDDRGLYLFYCVTPSATAGKRDGDETCSSAVQVPNVSVRYFVDVDATNGANDGTSWENAFTGLHAALDLARDGDEIWVAEGIYYPADASNPYMSFEVRYEGVAIYGGFAGVETELDQRDWAAHVTVLSGDIDRNDTTDANGVILDTNGIQGENSNRVLSFAPNAMIMTAATRLDGFVITGGDVGGGVGVNGAWEKVVAPTIANTRFSGNRASGAGGALYLDPNSGETSPILINVAFSGNSAVNGGAIGSGDSSYVPSAPVLTNVSFSGNQASGNGGALYNASGMSPTLTNVILWGNTAEGSGAQIFNDDSAAPDISNTLIEGGCAAITGASCGAGNLETDPLFIDTAGGDLRIEEGSPAIDAGNNTPITDPDPDIALDLGHLSRIYNDLVDLGAYEYQPQVLTHSVTATAGAYGTISPDSRTVTDGDTTTFTVTPDSGYTASVSGCGGSLNGNIYNTGVITADCTVSANFSLAPVTHSVTATAGAHGGISPASSTVADGATTTFTVTPDSGYTATVSGCGGSLSGNTYTTGPITAACTVSASFSLAPVTHSVTATAGAHGGISPDSRTVADGETTTFTVTPDSGYTASVGGTCGGNLGGNTYTTGAITADCTVSASFAAVTHSVTATAGAHGGISPASRTVADGATTTFTVTPDSGYTANATGCDGTLSGTTYTTGPITADCTVTATFSQDSYTVTATAGEHGSIDPASRMVADGATTTFTVTPDSGYTA</sequence>
<comment type="subcellular location">
    <subcellularLocation>
        <location evidence="1">Cell envelope</location>
    </subcellularLocation>
    <subcellularLocation>
        <location evidence="2">Cell outer membrane</location>
    </subcellularLocation>
    <subcellularLocation>
        <location evidence="3">Secreted</location>
    </subcellularLocation>
</comment>
<dbReference type="NCBIfam" id="NF041518">
    <property type="entry name" value="choice_anch_Q"/>
    <property type="match status" value="2"/>
</dbReference>
<protein>
    <recommendedName>
        <fullName evidence="8">Bacterial repeat domain-containing protein</fullName>
    </recommendedName>
</protein>
<feature type="domain" description="Bacterial repeat" evidence="8">
    <location>
        <begin position="2290"/>
        <end position="2358"/>
    </location>
</feature>
<evidence type="ECO:0000256" key="5">
    <source>
        <dbReference type="ARBA" id="ARBA00022729"/>
    </source>
</evidence>
<keyword evidence="6" id="KW-0472">Membrane</keyword>
<feature type="domain" description="Bacterial repeat" evidence="8">
    <location>
        <begin position="2360"/>
        <end position="2396"/>
    </location>
</feature>
<dbReference type="InterPro" id="IPR059226">
    <property type="entry name" value="Choice_anch_Q_dom"/>
</dbReference>